<dbReference type="InterPro" id="IPR013342">
    <property type="entry name" value="Mandelate_racemase_C"/>
</dbReference>
<reference evidence="5 6" key="1">
    <citation type="submission" date="2020-08" db="EMBL/GenBank/DDBJ databases">
        <title>Cohnella phylogeny.</title>
        <authorList>
            <person name="Dunlap C."/>
        </authorList>
    </citation>
    <scope>NUCLEOTIDE SEQUENCE [LARGE SCALE GENOMIC DNA]</scope>
    <source>
        <strain evidence="5 6">DSM 25241</strain>
    </source>
</reference>
<evidence type="ECO:0000256" key="1">
    <source>
        <dbReference type="ARBA" id="ARBA00001946"/>
    </source>
</evidence>
<keyword evidence="2" id="KW-0479">Metal-binding</keyword>
<dbReference type="GO" id="GO:0016836">
    <property type="term" value="F:hydro-lyase activity"/>
    <property type="evidence" value="ECO:0007669"/>
    <property type="project" value="TreeGrafter"/>
</dbReference>
<dbReference type="SFLD" id="SFLDS00001">
    <property type="entry name" value="Enolase"/>
    <property type="match status" value="1"/>
</dbReference>
<dbReference type="Gene3D" id="3.20.20.120">
    <property type="entry name" value="Enolase-like C-terminal domain"/>
    <property type="match status" value="1"/>
</dbReference>
<accession>A0A841T5G3</accession>
<keyword evidence="3" id="KW-0460">Magnesium</keyword>
<gene>
    <name evidence="5" type="ORF">H7B67_23515</name>
</gene>
<proteinExistence type="predicted"/>
<dbReference type="SUPFAM" id="SSF54826">
    <property type="entry name" value="Enolase N-terminal domain-like"/>
    <property type="match status" value="1"/>
</dbReference>
<dbReference type="InterPro" id="IPR046945">
    <property type="entry name" value="RHMD-like"/>
</dbReference>
<dbReference type="GO" id="GO:0016052">
    <property type="term" value="P:carbohydrate catabolic process"/>
    <property type="evidence" value="ECO:0007669"/>
    <property type="project" value="TreeGrafter"/>
</dbReference>
<dbReference type="Proteomes" id="UP000535838">
    <property type="component" value="Unassembled WGS sequence"/>
</dbReference>
<dbReference type="InterPro" id="IPR029017">
    <property type="entry name" value="Enolase-like_N"/>
</dbReference>
<dbReference type="SMART" id="SM00922">
    <property type="entry name" value="MR_MLE"/>
    <property type="match status" value="1"/>
</dbReference>
<dbReference type="InterPro" id="IPR013341">
    <property type="entry name" value="Mandelate_racemase_N_dom"/>
</dbReference>
<name>A0A841T5G3_9BACL</name>
<keyword evidence="6" id="KW-1185">Reference proteome</keyword>
<evidence type="ECO:0000259" key="4">
    <source>
        <dbReference type="SMART" id="SM00922"/>
    </source>
</evidence>
<dbReference type="Gene3D" id="3.30.390.10">
    <property type="entry name" value="Enolase-like, N-terminal domain"/>
    <property type="match status" value="1"/>
</dbReference>
<evidence type="ECO:0000313" key="5">
    <source>
        <dbReference type="EMBL" id="MBB6637107.1"/>
    </source>
</evidence>
<dbReference type="AlphaFoldDB" id="A0A841T5G3"/>
<sequence length="373" mass="42160">MPIIRDIETFPLFHRLKVPYGDANGLKSNRSCYLIRILTDTGVEGWGECIDWLPTLHKGFQERIIPYLIGKSIADRTKLVQTVNKWHSRAASAISMALTEIMAKACGVPITDLWGGKFRNKVPVYASFQSYTDRNDWQTRSLRSIENAIHQGYDKIKVKIGGKSFKEDLLHLSSVQSLLQDKIKLALDANQSYDAAATLQWQPFLQSCSNLLWLEEPLPTQHFAEYAFLRNRIFVPLAGGENLISAAEFIPLLSRNALDFLTPDPLHMAGIDAYRETLSMARSYGIRITPHAYDGALSRLYALYAQACLSPWSKMESDSIEPVEWDVMENPFTDMLSIQPANGEITLPDRPGIGVELDMDKLAHYRWDGSSYL</sequence>
<dbReference type="SUPFAM" id="SSF51604">
    <property type="entry name" value="Enolase C-terminal domain-like"/>
    <property type="match status" value="1"/>
</dbReference>
<dbReference type="EMBL" id="JACJVQ010000019">
    <property type="protein sequence ID" value="MBB6637107.1"/>
    <property type="molecule type" value="Genomic_DNA"/>
</dbReference>
<dbReference type="GO" id="GO:0000287">
    <property type="term" value="F:magnesium ion binding"/>
    <property type="evidence" value="ECO:0007669"/>
    <property type="project" value="TreeGrafter"/>
</dbReference>
<dbReference type="Pfam" id="PF02746">
    <property type="entry name" value="MR_MLE_N"/>
    <property type="match status" value="1"/>
</dbReference>
<evidence type="ECO:0000313" key="6">
    <source>
        <dbReference type="Proteomes" id="UP000535838"/>
    </source>
</evidence>
<evidence type="ECO:0000256" key="3">
    <source>
        <dbReference type="ARBA" id="ARBA00022842"/>
    </source>
</evidence>
<evidence type="ECO:0000256" key="2">
    <source>
        <dbReference type="ARBA" id="ARBA00022723"/>
    </source>
</evidence>
<organism evidence="5 6">
    <name type="scientific">Cohnella thailandensis</name>
    <dbReference type="NCBI Taxonomy" id="557557"/>
    <lineage>
        <taxon>Bacteria</taxon>
        <taxon>Bacillati</taxon>
        <taxon>Bacillota</taxon>
        <taxon>Bacilli</taxon>
        <taxon>Bacillales</taxon>
        <taxon>Paenibacillaceae</taxon>
        <taxon>Cohnella</taxon>
    </lineage>
</organism>
<dbReference type="Pfam" id="PF13378">
    <property type="entry name" value="MR_MLE_C"/>
    <property type="match status" value="1"/>
</dbReference>
<protein>
    <submittedName>
        <fullName evidence="5">Mandelate racemase/muconate lactonizing enzyme family protein</fullName>
    </submittedName>
</protein>
<comment type="caution">
    <text evidence="5">The sequence shown here is derived from an EMBL/GenBank/DDBJ whole genome shotgun (WGS) entry which is preliminary data.</text>
</comment>
<dbReference type="PANTHER" id="PTHR13794">
    <property type="entry name" value="ENOLASE SUPERFAMILY, MANDELATE RACEMASE"/>
    <property type="match status" value="1"/>
</dbReference>
<dbReference type="InterPro" id="IPR029065">
    <property type="entry name" value="Enolase_C-like"/>
</dbReference>
<comment type="cofactor">
    <cofactor evidence="1">
        <name>Mg(2+)</name>
        <dbReference type="ChEBI" id="CHEBI:18420"/>
    </cofactor>
</comment>
<dbReference type="SFLD" id="SFLDG00179">
    <property type="entry name" value="mandelate_racemase"/>
    <property type="match status" value="1"/>
</dbReference>
<dbReference type="CDD" id="cd03316">
    <property type="entry name" value="MR_like"/>
    <property type="match status" value="1"/>
</dbReference>
<feature type="domain" description="Mandelate racemase/muconate lactonizing enzyme C-terminal" evidence="4">
    <location>
        <begin position="138"/>
        <end position="236"/>
    </location>
</feature>
<dbReference type="InterPro" id="IPR036849">
    <property type="entry name" value="Enolase-like_C_sf"/>
</dbReference>
<dbReference type="PANTHER" id="PTHR13794:SF58">
    <property type="entry name" value="MITOCHONDRIAL ENOLASE SUPERFAMILY MEMBER 1"/>
    <property type="match status" value="1"/>
</dbReference>
<dbReference type="RefSeq" id="WP_185122291.1">
    <property type="nucleotide sequence ID" value="NZ_JACJVQ010000019.1"/>
</dbReference>